<dbReference type="Pfam" id="PF03171">
    <property type="entry name" value="2OG-FeII_Oxy"/>
    <property type="match status" value="1"/>
</dbReference>
<dbReference type="SUPFAM" id="SSF51197">
    <property type="entry name" value="Clavaminate synthase-like"/>
    <property type="match status" value="1"/>
</dbReference>
<proteinExistence type="predicted"/>
<reference evidence="3 4" key="1">
    <citation type="journal article" date="2012" name="Appl. Environ. Microbiol.">
        <title>Short-read sequencing for genomic analysis of the brown rot fungus Fibroporia radiculosa.</title>
        <authorList>
            <person name="Tang J.D."/>
            <person name="Perkins A.D."/>
            <person name="Sonstegard T.S."/>
            <person name="Schroeder S.G."/>
            <person name="Burgess S.C."/>
            <person name="Diehl S.V."/>
        </authorList>
    </citation>
    <scope>NUCLEOTIDE SEQUENCE [LARGE SCALE GENOMIC DNA]</scope>
    <source>
        <strain evidence="3 4">TFFH 294</strain>
    </source>
</reference>
<feature type="domain" description="Isopenicillin N synthase-like Fe(2+) 2OG dioxygenase" evidence="1">
    <location>
        <begin position="192"/>
        <end position="280"/>
    </location>
</feature>
<dbReference type="InParanoid" id="J4G344"/>
<evidence type="ECO:0000313" key="4">
    <source>
        <dbReference type="Proteomes" id="UP000006352"/>
    </source>
</evidence>
<protein>
    <recommendedName>
        <fullName evidence="5">Fe2OG dioxygenase domain-containing protein</fullName>
    </recommendedName>
</protein>
<dbReference type="EMBL" id="HE797006">
    <property type="protein sequence ID" value="CCM00828.1"/>
    <property type="molecule type" value="Genomic_DNA"/>
</dbReference>
<dbReference type="STRING" id="599839.J4G344"/>
<dbReference type="Proteomes" id="UP000006352">
    <property type="component" value="Unassembled WGS sequence"/>
</dbReference>
<accession>J4G344</accession>
<dbReference type="PANTHER" id="PTHR47990">
    <property type="entry name" value="2-OXOGLUTARATE (2OG) AND FE(II)-DEPENDENT OXYGENASE SUPERFAMILY PROTEIN-RELATED"/>
    <property type="match status" value="1"/>
</dbReference>
<keyword evidence="4" id="KW-1185">Reference proteome</keyword>
<organism evidence="3 4">
    <name type="scientific">Fibroporia radiculosa</name>
    <dbReference type="NCBI Taxonomy" id="599839"/>
    <lineage>
        <taxon>Eukaryota</taxon>
        <taxon>Fungi</taxon>
        <taxon>Dikarya</taxon>
        <taxon>Basidiomycota</taxon>
        <taxon>Agaricomycotina</taxon>
        <taxon>Agaricomycetes</taxon>
        <taxon>Polyporales</taxon>
        <taxon>Fibroporiaceae</taxon>
        <taxon>Fibroporia</taxon>
    </lineage>
</organism>
<evidence type="ECO:0000259" key="1">
    <source>
        <dbReference type="Pfam" id="PF03171"/>
    </source>
</evidence>
<evidence type="ECO:0000259" key="2">
    <source>
        <dbReference type="Pfam" id="PF14226"/>
    </source>
</evidence>
<dbReference type="AlphaFoldDB" id="J4G344"/>
<dbReference type="PRINTS" id="PR00682">
    <property type="entry name" value="IPNSYNTHASE"/>
</dbReference>
<dbReference type="InterPro" id="IPR026992">
    <property type="entry name" value="DIOX_N"/>
</dbReference>
<dbReference type="Gene3D" id="2.60.120.330">
    <property type="entry name" value="B-lactam Antibiotic, Isopenicillin N Synthase, Chain"/>
    <property type="match status" value="1"/>
</dbReference>
<feature type="domain" description="Non-haem dioxygenase N-terminal" evidence="2">
    <location>
        <begin position="29"/>
        <end position="135"/>
    </location>
</feature>
<evidence type="ECO:0008006" key="5">
    <source>
        <dbReference type="Google" id="ProtNLM"/>
    </source>
</evidence>
<dbReference type="Pfam" id="PF14226">
    <property type="entry name" value="DIOX_N"/>
    <property type="match status" value="1"/>
</dbReference>
<dbReference type="OrthoDB" id="406156at2759"/>
<gene>
    <name evidence="3" type="ORF">FIBRA_02870</name>
</gene>
<dbReference type="InterPro" id="IPR050231">
    <property type="entry name" value="Iron_ascorbate_oxido_reductase"/>
</dbReference>
<dbReference type="RefSeq" id="XP_012180111.1">
    <property type="nucleotide sequence ID" value="XM_012324721.1"/>
</dbReference>
<dbReference type="GeneID" id="24095739"/>
<dbReference type="HOGENOM" id="CLU_010119_10_0_1"/>
<evidence type="ECO:0000313" key="3">
    <source>
        <dbReference type="EMBL" id="CCM00828.1"/>
    </source>
</evidence>
<sequence>MPVPTVPSVPHYTPAPPTQEPLEYANLAILDFAKLDTPEGKKELIEQARDALNTVGFFYVVNHGLSQAENERIVDIADVPFSQVEDEEKRLYTENIKQAGSYEGYKLRQYWHIDAGVRDQIEHYNILRDVTKKQHPKALRPLLPEIEAFSKFNHYEVLHPILRLLALGMELPEDTFVKSHNWSAVGETWLRMMKYYPRSEDDETKTKNVWLKGHTDLGSITILWSQPVAALQILSPDGKWRWVKHIDNALVVNAGDSMEFLSGGFYKATIHRVVQPPADQRGYTRLGLFYFAMPDDDLKLNPHVESPVFQERAVKRRFDEENTPTMEMWRRGRISAYGQSQLQKKANGDEQQVIHGIVVTHFN</sequence>
<name>J4G344_9APHY</name>
<dbReference type="InterPro" id="IPR027443">
    <property type="entry name" value="IPNS-like_sf"/>
</dbReference>
<dbReference type="InterPro" id="IPR044861">
    <property type="entry name" value="IPNS-like_FE2OG_OXY"/>
</dbReference>